<keyword evidence="2" id="KW-1133">Transmembrane helix</keyword>
<dbReference type="EMBL" id="CP002047">
    <property type="protein sequence ID" value="ADI08711.1"/>
    <property type="molecule type" value="Genomic_DNA"/>
</dbReference>
<dbReference type="KEGG" id="sbh:SBI_05591"/>
<evidence type="ECO:0008006" key="5">
    <source>
        <dbReference type="Google" id="ProtNLM"/>
    </source>
</evidence>
<feature type="transmembrane region" description="Helical" evidence="2">
    <location>
        <begin position="155"/>
        <end position="175"/>
    </location>
</feature>
<organism evidence="3 4">
    <name type="scientific">Streptomyces bingchenggensis (strain BCW-1)</name>
    <dbReference type="NCBI Taxonomy" id="749414"/>
    <lineage>
        <taxon>Bacteria</taxon>
        <taxon>Bacillati</taxon>
        <taxon>Actinomycetota</taxon>
        <taxon>Actinomycetes</taxon>
        <taxon>Kitasatosporales</taxon>
        <taxon>Streptomycetaceae</taxon>
        <taxon>Streptomyces</taxon>
    </lineage>
</organism>
<evidence type="ECO:0000313" key="4">
    <source>
        <dbReference type="Proteomes" id="UP000000377"/>
    </source>
</evidence>
<proteinExistence type="predicted"/>
<dbReference type="Proteomes" id="UP000000377">
    <property type="component" value="Chromosome"/>
</dbReference>
<dbReference type="HOGENOM" id="CLU_063461_0_0_11"/>
<dbReference type="STRING" id="749414.SBI_05591"/>
<accession>D7CCI0</accession>
<keyword evidence="4" id="KW-1185">Reference proteome</keyword>
<dbReference type="AlphaFoldDB" id="D7CCI0"/>
<evidence type="ECO:0000256" key="1">
    <source>
        <dbReference type="SAM" id="MobiDB-lite"/>
    </source>
</evidence>
<feature type="transmembrane region" description="Helical" evidence="2">
    <location>
        <begin position="113"/>
        <end position="135"/>
    </location>
</feature>
<evidence type="ECO:0000313" key="3">
    <source>
        <dbReference type="EMBL" id="ADI08711.1"/>
    </source>
</evidence>
<keyword evidence="2" id="KW-0472">Membrane</keyword>
<protein>
    <recommendedName>
        <fullName evidence="5">Transmembrane protein</fullName>
    </recommendedName>
</protein>
<reference evidence="3 4" key="1">
    <citation type="journal article" date="2010" name="J. Bacteriol.">
        <title>Genome sequence of the milbemycin-producing bacterium Streptomyces bingchenggensis.</title>
        <authorList>
            <person name="Wang X.J."/>
            <person name="Yan Y.J."/>
            <person name="Zhang B."/>
            <person name="An J."/>
            <person name="Wang J.J."/>
            <person name="Tian J."/>
            <person name="Jiang L."/>
            <person name="Chen Y.H."/>
            <person name="Huang S.X."/>
            <person name="Yin M."/>
            <person name="Zhang J."/>
            <person name="Gao A.L."/>
            <person name="Liu C.X."/>
            <person name="Zhu Z.X."/>
            <person name="Xiang W.S."/>
        </authorList>
    </citation>
    <scope>NUCLEOTIDE SEQUENCE [LARGE SCALE GENOMIC DNA]</scope>
    <source>
        <strain evidence="3 4">BCW-1</strain>
    </source>
</reference>
<feature type="region of interest" description="Disordered" evidence="1">
    <location>
        <begin position="1"/>
        <end position="20"/>
    </location>
</feature>
<gene>
    <name evidence="3" type="ordered locus">SBI_05591</name>
</gene>
<dbReference type="RefSeq" id="WP_014178175.1">
    <property type="nucleotide sequence ID" value="NC_016582.1"/>
</dbReference>
<evidence type="ECO:0000256" key="2">
    <source>
        <dbReference type="SAM" id="Phobius"/>
    </source>
</evidence>
<sequence>MTGPYAPQAPQALDAADRPDFEQVLHQALNTPEIRTALRRGSAEGPDLDELRSQALADAASIAVAAATEYGAYLRQRAPAVPGATDGGTALSGDRPGPDGQERGSQWPGGQGLLPALAVLTPVLATAATVVFLLLGHTLGLSASQRRLADTLLTAAHTTAVIAAVTTAAGAIWLFTTAARHRAAPVDRAERHQDGIAAARDAWRLALLERGVLPYLRGRLRDNRPQGTAELIRRPRLGYSSPDYASPDYASPDFSGPDYASPDFSGPDFTPPHHSAKKAGTDARDK</sequence>
<feature type="region of interest" description="Disordered" evidence="1">
    <location>
        <begin position="227"/>
        <end position="286"/>
    </location>
</feature>
<feature type="region of interest" description="Disordered" evidence="1">
    <location>
        <begin position="81"/>
        <end position="108"/>
    </location>
</feature>
<dbReference type="eggNOG" id="ENOG5031H9V">
    <property type="taxonomic scope" value="Bacteria"/>
</dbReference>
<feature type="compositionally biased region" description="Low complexity" evidence="1">
    <location>
        <begin position="1"/>
        <end position="14"/>
    </location>
</feature>
<dbReference type="PATRIC" id="fig|749414.3.peg.5771"/>
<name>D7CCI0_STRBB</name>
<keyword evidence="2" id="KW-0812">Transmembrane</keyword>